<evidence type="ECO:0000313" key="3">
    <source>
        <dbReference type="Proteomes" id="UP000001075"/>
    </source>
</evidence>
<accession>G3HZD6</accession>
<dbReference type="EMBL" id="JH000969">
    <property type="protein sequence ID" value="EGV95261.1"/>
    <property type="molecule type" value="Genomic_DNA"/>
</dbReference>
<name>G3HZD6_CRIGR</name>
<dbReference type="InParanoid" id="G3HZD6"/>
<dbReference type="Proteomes" id="UP000001075">
    <property type="component" value="Unassembled WGS sequence"/>
</dbReference>
<feature type="compositionally biased region" description="Polar residues" evidence="1">
    <location>
        <begin position="52"/>
        <end position="62"/>
    </location>
</feature>
<reference evidence="3" key="1">
    <citation type="journal article" date="2011" name="Nat. Biotechnol.">
        <title>The genomic sequence of the Chinese hamster ovary (CHO)-K1 cell line.</title>
        <authorList>
            <person name="Xu X."/>
            <person name="Nagarajan H."/>
            <person name="Lewis N.E."/>
            <person name="Pan S."/>
            <person name="Cai Z."/>
            <person name="Liu X."/>
            <person name="Chen W."/>
            <person name="Xie M."/>
            <person name="Wang W."/>
            <person name="Hammond S."/>
            <person name="Andersen M.R."/>
            <person name="Neff N."/>
            <person name="Passarelli B."/>
            <person name="Koh W."/>
            <person name="Fan H.C."/>
            <person name="Wang J."/>
            <person name="Gui Y."/>
            <person name="Lee K.H."/>
            <person name="Betenbaugh M.J."/>
            <person name="Quake S.R."/>
            <person name="Famili I."/>
            <person name="Palsson B.O."/>
            <person name="Wang J."/>
        </authorList>
    </citation>
    <scope>NUCLEOTIDE SEQUENCE [LARGE SCALE GENOMIC DNA]</scope>
    <source>
        <strain evidence="3">CHO K1 cell line</strain>
    </source>
</reference>
<proteinExistence type="predicted"/>
<protein>
    <submittedName>
        <fullName evidence="2">Uncharacterized protein</fullName>
    </submittedName>
</protein>
<evidence type="ECO:0000256" key="1">
    <source>
        <dbReference type="SAM" id="MobiDB-lite"/>
    </source>
</evidence>
<feature type="region of interest" description="Disordered" evidence="1">
    <location>
        <begin position="42"/>
        <end position="62"/>
    </location>
</feature>
<organism evidence="2 3">
    <name type="scientific">Cricetulus griseus</name>
    <name type="common">Chinese hamster</name>
    <name type="synonym">Cricetulus barabensis griseus</name>
    <dbReference type="NCBI Taxonomy" id="10029"/>
    <lineage>
        <taxon>Eukaryota</taxon>
        <taxon>Metazoa</taxon>
        <taxon>Chordata</taxon>
        <taxon>Craniata</taxon>
        <taxon>Vertebrata</taxon>
        <taxon>Euteleostomi</taxon>
        <taxon>Mammalia</taxon>
        <taxon>Eutheria</taxon>
        <taxon>Euarchontoglires</taxon>
        <taxon>Glires</taxon>
        <taxon>Rodentia</taxon>
        <taxon>Myomorpha</taxon>
        <taxon>Muroidea</taxon>
        <taxon>Cricetidae</taxon>
        <taxon>Cricetinae</taxon>
        <taxon>Cricetulus</taxon>
    </lineage>
</organism>
<dbReference type="AlphaFoldDB" id="G3HZD6"/>
<gene>
    <name evidence="2" type="ORF">I79_016435</name>
</gene>
<evidence type="ECO:0000313" key="2">
    <source>
        <dbReference type="EMBL" id="EGV95261.1"/>
    </source>
</evidence>
<sequence length="62" mass="6695">MAHLSTKHRVLGLSPSTTKTAMALNKHLERQLGVAEHACEPNNLEGKGRRITGSSRPACTMV</sequence>